<evidence type="ECO:0000313" key="1">
    <source>
        <dbReference type="EMBL" id="AFY27337.1"/>
    </source>
</evidence>
<accession>K9P1Y1</accession>
<reference evidence="2" key="1">
    <citation type="journal article" date="2013" name="Proc. Natl. Acad. Sci. U.S.A.">
        <title>Improving the coverage of the cyanobacterial phylum using diversity-driven genome sequencing.</title>
        <authorList>
            <person name="Shih P.M."/>
            <person name="Wu D."/>
            <person name="Latifi A."/>
            <person name="Axen S.D."/>
            <person name="Fewer D.P."/>
            <person name="Talla E."/>
            <person name="Calteau A."/>
            <person name="Cai F."/>
            <person name="Tandeau de Marsac N."/>
            <person name="Rippka R."/>
            <person name="Herdman M."/>
            <person name="Sivonen K."/>
            <person name="Coursin T."/>
            <person name="Laurent T."/>
            <person name="Goodwin L."/>
            <person name="Nolan M."/>
            <person name="Davenport K.W."/>
            <person name="Han C.S."/>
            <person name="Rubin E.M."/>
            <person name="Eisen J.A."/>
            <person name="Woyke T."/>
            <person name="Gugger M."/>
            <person name="Kerfeld C.A."/>
        </authorList>
    </citation>
    <scope>NUCLEOTIDE SEQUENCE [LARGE SCALE GENOMIC DNA]</scope>
    <source>
        <strain evidence="2">ATCC 27147 / PCC 6307</strain>
    </source>
</reference>
<dbReference type="Proteomes" id="UP000010388">
    <property type="component" value="Chromosome"/>
</dbReference>
<name>K9P1Y1_CYAGP</name>
<proteinExistence type="predicted"/>
<evidence type="ECO:0000313" key="2">
    <source>
        <dbReference type="Proteomes" id="UP000010388"/>
    </source>
</evidence>
<dbReference type="EMBL" id="CP003495">
    <property type="protein sequence ID" value="AFY27337.1"/>
    <property type="molecule type" value="Genomic_DNA"/>
</dbReference>
<protein>
    <submittedName>
        <fullName evidence="1">Uncharacterized protein</fullName>
    </submittedName>
</protein>
<dbReference type="KEGG" id="cgc:Cyagr_0121"/>
<dbReference type="HOGENOM" id="CLU_2355051_0_0_3"/>
<dbReference type="RefSeq" id="WP_015107796.1">
    <property type="nucleotide sequence ID" value="NC_019675.1"/>
</dbReference>
<dbReference type="AlphaFoldDB" id="K9P1Y1"/>
<sequence length="96" mass="10734">MVLLLGLDAILSDVLIHQTLNAILSDVPMGRWGKHVLPLVAQHLLSLNPGEEIIAICLVGILFQKNADLEVVGLWQFALEKEDRRGFLMVHPQAMW</sequence>
<gene>
    <name evidence="1" type="ordered locus">Cyagr_0121</name>
</gene>
<organism evidence="1 2">
    <name type="scientific">Cyanobium gracile (strain ATCC 27147 / PCC 6307)</name>
    <dbReference type="NCBI Taxonomy" id="292564"/>
    <lineage>
        <taxon>Bacteria</taxon>
        <taxon>Bacillati</taxon>
        <taxon>Cyanobacteriota</taxon>
        <taxon>Cyanophyceae</taxon>
        <taxon>Synechococcales</taxon>
        <taxon>Prochlorococcaceae</taxon>
        <taxon>Cyanobium</taxon>
    </lineage>
</organism>